<name>A0ACC0B4P7_CATRO</name>
<proteinExistence type="predicted"/>
<organism evidence="1 2">
    <name type="scientific">Catharanthus roseus</name>
    <name type="common">Madagascar periwinkle</name>
    <name type="synonym">Vinca rosea</name>
    <dbReference type="NCBI Taxonomy" id="4058"/>
    <lineage>
        <taxon>Eukaryota</taxon>
        <taxon>Viridiplantae</taxon>
        <taxon>Streptophyta</taxon>
        <taxon>Embryophyta</taxon>
        <taxon>Tracheophyta</taxon>
        <taxon>Spermatophyta</taxon>
        <taxon>Magnoliopsida</taxon>
        <taxon>eudicotyledons</taxon>
        <taxon>Gunneridae</taxon>
        <taxon>Pentapetalae</taxon>
        <taxon>asterids</taxon>
        <taxon>lamiids</taxon>
        <taxon>Gentianales</taxon>
        <taxon>Apocynaceae</taxon>
        <taxon>Rauvolfioideae</taxon>
        <taxon>Vinceae</taxon>
        <taxon>Catharanthinae</taxon>
        <taxon>Catharanthus</taxon>
    </lineage>
</organism>
<keyword evidence="2" id="KW-1185">Reference proteome</keyword>
<dbReference type="Proteomes" id="UP001060085">
    <property type="component" value="Linkage Group LG04"/>
</dbReference>
<sequence>MSIFGEEKQRENQEGHKVALFIFDFSNKKGFQREDFQPRGMREKYGVGWKSLWDNFDENQIPSLSPTTDSKSILSLSLQGGYFYSKWPATLECNTLWFQLIF</sequence>
<comment type="caution">
    <text evidence="1">The sequence shown here is derived from an EMBL/GenBank/DDBJ whole genome shotgun (WGS) entry which is preliminary data.</text>
</comment>
<evidence type="ECO:0000313" key="1">
    <source>
        <dbReference type="EMBL" id="KAI5667623.1"/>
    </source>
</evidence>
<gene>
    <name evidence="1" type="ORF">M9H77_17476</name>
</gene>
<protein>
    <submittedName>
        <fullName evidence="1">Uncharacterized protein</fullName>
    </submittedName>
</protein>
<dbReference type="EMBL" id="CM044704">
    <property type="protein sequence ID" value="KAI5667623.1"/>
    <property type="molecule type" value="Genomic_DNA"/>
</dbReference>
<evidence type="ECO:0000313" key="2">
    <source>
        <dbReference type="Proteomes" id="UP001060085"/>
    </source>
</evidence>
<reference evidence="2" key="1">
    <citation type="journal article" date="2023" name="Nat. Plants">
        <title>Single-cell RNA sequencing provides a high-resolution roadmap for understanding the multicellular compartmentation of specialized metabolism.</title>
        <authorList>
            <person name="Sun S."/>
            <person name="Shen X."/>
            <person name="Li Y."/>
            <person name="Li Y."/>
            <person name="Wang S."/>
            <person name="Li R."/>
            <person name="Zhang H."/>
            <person name="Shen G."/>
            <person name="Guo B."/>
            <person name="Wei J."/>
            <person name="Xu J."/>
            <person name="St-Pierre B."/>
            <person name="Chen S."/>
            <person name="Sun C."/>
        </authorList>
    </citation>
    <scope>NUCLEOTIDE SEQUENCE [LARGE SCALE GENOMIC DNA]</scope>
</reference>
<accession>A0ACC0B4P7</accession>